<dbReference type="InterPro" id="IPR036909">
    <property type="entry name" value="Cyt_c-like_dom_sf"/>
</dbReference>
<evidence type="ECO:0000256" key="2">
    <source>
        <dbReference type="ARBA" id="ARBA00022723"/>
    </source>
</evidence>
<keyword evidence="3 4" id="KW-0408">Iron</keyword>
<dbReference type="Proteomes" id="UP000093807">
    <property type="component" value="Unassembled WGS sequence"/>
</dbReference>
<evidence type="ECO:0000256" key="1">
    <source>
        <dbReference type="ARBA" id="ARBA00022617"/>
    </source>
</evidence>
<name>A0A199XR96_9FLAO</name>
<dbReference type="EMBL" id="JMTM01000053">
    <property type="protein sequence ID" value="OAZ03771.1"/>
    <property type="molecule type" value="Genomic_DNA"/>
</dbReference>
<dbReference type="PROSITE" id="PS51257">
    <property type="entry name" value="PROKAR_LIPOPROTEIN"/>
    <property type="match status" value="1"/>
</dbReference>
<comment type="caution">
    <text evidence="6">The sequence shown here is derived from an EMBL/GenBank/DDBJ whole genome shotgun (WGS) entry which is preliminary data.</text>
</comment>
<feature type="domain" description="Cytochrome c" evidence="5">
    <location>
        <begin position="39"/>
        <end position="129"/>
    </location>
</feature>
<keyword evidence="2 4" id="KW-0479">Metal-binding</keyword>
<reference evidence="6 7" key="1">
    <citation type="submission" date="2016-06" db="EMBL/GenBank/DDBJ databases">
        <title>Draft genome sequence of Flavobacterium succinicans strain DD5b.</title>
        <authorList>
            <person name="Poehlein A."/>
            <person name="Daniel R."/>
            <person name="Simeonova D.D."/>
        </authorList>
    </citation>
    <scope>NUCLEOTIDE SEQUENCE [LARGE SCALE GENOMIC DNA]</scope>
    <source>
        <strain evidence="6 7">DD5b</strain>
    </source>
</reference>
<evidence type="ECO:0000259" key="5">
    <source>
        <dbReference type="PROSITE" id="PS51007"/>
    </source>
</evidence>
<dbReference type="GO" id="GO:0020037">
    <property type="term" value="F:heme binding"/>
    <property type="evidence" value="ECO:0007669"/>
    <property type="project" value="InterPro"/>
</dbReference>
<evidence type="ECO:0000256" key="3">
    <source>
        <dbReference type="ARBA" id="ARBA00023004"/>
    </source>
</evidence>
<dbReference type="Pfam" id="PF00034">
    <property type="entry name" value="Cytochrom_C"/>
    <property type="match status" value="1"/>
</dbReference>
<organism evidence="6 7">
    <name type="scientific">Flavobacterium succinicans</name>
    <dbReference type="NCBI Taxonomy" id="29536"/>
    <lineage>
        <taxon>Bacteria</taxon>
        <taxon>Pseudomonadati</taxon>
        <taxon>Bacteroidota</taxon>
        <taxon>Flavobacteriia</taxon>
        <taxon>Flavobacteriales</taxon>
        <taxon>Flavobacteriaceae</taxon>
        <taxon>Flavobacterium</taxon>
    </lineage>
</organism>
<dbReference type="InterPro" id="IPR009056">
    <property type="entry name" value="Cyt_c-like_dom"/>
</dbReference>
<dbReference type="OrthoDB" id="9814063at2"/>
<proteinExistence type="predicted"/>
<dbReference type="Gene3D" id="1.10.760.10">
    <property type="entry name" value="Cytochrome c-like domain"/>
    <property type="match status" value="1"/>
</dbReference>
<dbReference type="SUPFAM" id="SSF46626">
    <property type="entry name" value="Cytochrome c"/>
    <property type="match status" value="1"/>
</dbReference>
<sequence>MKKLALIAIAFLVFSCKKESAEPFGTSTTTDIKSEATLTPEALGKELFENKGACIACHRVDAKLIGPSVQEMAKTYKEQNGNIIAFLKEEAKPIMDPAQYEVMKANLAITKAMSEEELKAIEAYVNSHLK</sequence>
<keyword evidence="1 4" id="KW-0349">Heme</keyword>
<dbReference type="PROSITE" id="PS51007">
    <property type="entry name" value="CYTC"/>
    <property type="match status" value="1"/>
</dbReference>
<evidence type="ECO:0000313" key="7">
    <source>
        <dbReference type="Proteomes" id="UP000093807"/>
    </source>
</evidence>
<protein>
    <submittedName>
        <fullName evidence="6">Cytochrome c-551</fullName>
    </submittedName>
</protein>
<keyword evidence="7" id="KW-1185">Reference proteome</keyword>
<dbReference type="GO" id="GO:0046872">
    <property type="term" value="F:metal ion binding"/>
    <property type="evidence" value="ECO:0007669"/>
    <property type="project" value="UniProtKB-KW"/>
</dbReference>
<dbReference type="AlphaFoldDB" id="A0A199XR96"/>
<accession>A0A199XR96</accession>
<dbReference type="GO" id="GO:0009055">
    <property type="term" value="F:electron transfer activity"/>
    <property type="evidence" value="ECO:0007669"/>
    <property type="project" value="InterPro"/>
</dbReference>
<dbReference type="PATRIC" id="fig|29536.5.peg.2139"/>
<evidence type="ECO:0000256" key="4">
    <source>
        <dbReference type="PROSITE-ProRule" id="PRU00433"/>
    </source>
</evidence>
<evidence type="ECO:0000313" key="6">
    <source>
        <dbReference type="EMBL" id="OAZ03771.1"/>
    </source>
</evidence>
<gene>
    <name evidence="6" type="ORF">FLB_20490</name>
</gene>
<dbReference type="RefSeq" id="WP_064715829.1">
    <property type="nucleotide sequence ID" value="NZ_JMTM01000053.1"/>
</dbReference>